<reference evidence="4" key="1">
    <citation type="submission" date="2022-11" db="EMBL/GenBank/DDBJ databases">
        <authorList>
            <person name="Petersen C."/>
        </authorList>
    </citation>
    <scope>NUCLEOTIDE SEQUENCE</scope>
    <source>
        <strain evidence="4">IBT 19713</strain>
    </source>
</reference>
<gene>
    <name evidence="4" type="ORF">N7468_002312</name>
</gene>
<keyword evidence="3" id="KW-0732">Signal</keyword>
<accession>A0A9W9TZG3</accession>
<dbReference type="Proteomes" id="UP001150941">
    <property type="component" value="Unassembled WGS sequence"/>
</dbReference>
<feature type="compositionally biased region" description="Basic residues" evidence="1">
    <location>
        <begin position="202"/>
        <end position="211"/>
    </location>
</feature>
<evidence type="ECO:0000313" key="4">
    <source>
        <dbReference type="EMBL" id="KAJ5247329.1"/>
    </source>
</evidence>
<dbReference type="GO" id="GO:0000324">
    <property type="term" value="C:fungal-type vacuole"/>
    <property type="evidence" value="ECO:0007669"/>
    <property type="project" value="TreeGrafter"/>
</dbReference>
<feature type="compositionally biased region" description="Polar residues" evidence="1">
    <location>
        <begin position="335"/>
        <end position="350"/>
    </location>
</feature>
<feature type="chain" id="PRO_5040771918" evidence="3">
    <location>
        <begin position="32"/>
        <end position="377"/>
    </location>
</feature>
<evidence type="ECO:0000256" key="1">
    <source>
        <dbReference type="SAM" id="MobiDB-lite"/>
    </source>
</evidence>
<name>A0A9W9TZG3_9EURO</name>
<feature type="region of interest" description="Disordered" evidence="1">
    <location>
        <begin position="38"/>
        <end position="133"/>
    </location>
</feature>
<dbReference type="EMBL" id="JAPQKS010000002">
    <property type="protein sequence ID" value="KAJ5247329.1"/>
    <property type="molecule type" value="Genomic_DNA"/>
</dbReference>
<protein>
    <submittedName>
        <fullName evidence="4">Uncharacterized protein</fullName>
    </submittedName>
</protein>
<feature type="region of interest" description="Disordered" evidence="1">
    <location>
        <begin position="193"/>
        <end position="221"/>
    </location>
</feature>
<proteinExistence type="predicted"/>
<feature type="region of interest" description="Disordered" evidence="1">
    <location>
        <begin position="288"/>
        <end position="377"/>
    </location>
</feature>
<keyword evidence="2" id="KW-1133">Transmembrane helix</keyword>
<dbReference type="InterPro" id="IPR051009">
    <property type="entry name" value="PRM"/>
</dbReference>
<feature type="signal peptide" evidence="3">
    <location>
        <begin position="1"/>
        <end position="31"/>
    </location>
</feature>
<organism evidence="4 5">
    <name type="scientific">Penicillium chermesinum</name>
    <dbReference type="NCBI Taxonomy" id="63820"/>
    <lineage>
        <taxon>Eukaryota</taxon>
        <taxon>Fungi</taxon>
        <taxon>Dikarya</taxon>
        <taxon>Ascomycota</taxon>
        <taxon>Pezizomycotina</taxon>
        <taxon>Eurotiomycetes</taxon>
        <taxon>Eurotiomycetidae</taxon>
        <taxon>Eurotiales</taxon>
        <taxon>Aspergillaceae</taxon>
        <taxon>Penicillium</taxon>
    </lineage>
</organism>
<dbReference type="PANTHER" id="PTHR36089">
    <property type="entry name" value="CHITIN SYNTHASE 3 COMPLEX PROTEIN CSI2-RELATED"/>
    <property type="match status" value="1"/>
</dbReference>
<dbReference type="AlphaFoldDB" id="A0A9W9TZG3"/>
<sequence length="377" mass="39251">MRYSPGRLRKAHHSWIFLFFLVFLLVTIVSAEPAAATETTAAQTTGDPSATDKATSAADTTSAASTTDSTTDTSRTTDSSESSAEPKTTSASMDQTTSTSSSETASTTSTSSDSTTSVPTTTTSTPSSTSTSAAAIVTVPPTDGAPYLQTSNTPEGTVFIAVGAILGLIGLAVLAWRGMVAWSVNRSVRNAALAQSAESKRLLRGSRKKRSGSSYSAAPTTDVSLDKLGTATRASYKSSRRVSANQSGLFYSPTAGGAAAAGSHHSLNVTTGNRNSNYMPAGFYAAASRSTPQEERPQSATYSGHGGFTSPQGYPPSPPLPPTGDYNDSHHHQRNSYVTSTSSVNLSQPSHGRAPSAYLEDLFENHAPSHDRDSGRR</sequence>
<dbReference type="GeneID" id="83198912"/>
<feature type="compositionally biased region" description="Basic and acidic residues" evidence="1">
    <location>
        <begin position="363"/>
        <end position="377"/>
    </location>
</feature>
<evidence type="ECO:0000256" key="2">
    <source>
        <dbReference type="SAM" id="Phobius"/>
    </source>
</evidence>
<comment type="caution">
    <text evidence="4">The sequence shown here is derived from an EMBL/GenBank/DDBJ whole genome shotgun (WGS) entry which is preliminary data.</text>
</comment>
<dbReference type="RefSeq" id="XP_058334750.1">
    <property type="nucleotide sequence ID" value="XM_058471609.1"/>
</dbReference>
<feature type="compositionally biased region" description="Pro residues" evidence="1">
    <location>
        <begin position="313"/>
        <end position="322"/>
    </location>
</feature>
<keyword evidence="2" id="KW-0472">Membrane</keyword>
<evidence type="ECO:0000256" key="3">
    <source>
        <dbReference type="SAM" id="SignalP"/>
    </source>
</evidence>
<feature type="transmembrane region" description="Helical" evidence="2">
    <location>
        <begin position="156"/>
        <end position="176"/>
    </location>
</feature>
<evidence type="ECO:0000313" key="5">
    <source>
        <dbReference type="Proteomes" id="UP001150941"/>
    </source>
</evidence>
<keyword evidence="2" id="KW-0812">Transmembrane</keyword>
<reference evidence="4" key="2">
    <citation type="journal article" date="2023" name="IMA Fungus">
        <title>Comparative genomic study of the Penicillium genus elucidates a diverse pangenome and 15 lateral gene transfer events.</title>
        <authorList>
            <person name="Petersen C."/>
            <person name="Sorensen T."/>
            <person name="Nielsen M.R."/>
            <person name="Sondergaard T.E."/>
            <person name="Sorensen J.L."/>
            <person name="Fitzpatrick D.A."/>
            <person name="Frisvad J.C."/>
            <person name="Nielsen K.L."/>
        </authorList>
    </citation>
    <scope>NUCLEOTIDE SEQUENCE</scope>
    <source>
        <strain evidence="4">IBT 19713</strain>
    </source>
</reference>
<dbReference type="PANTHER" id="PTHR36089:SF1">
    <property type="entry name" value="CHITIN SYNTHASE 3 COMPLEX PROTEIN CSI2-RELATED"/>
    <property type="match status" value="1"/>
</dbReference>
<keyword evidence="5" id="KW-1185">Reference proteome</keyword>
<dbReference type="OrthoDB" id="4065319at2759"/>